<name>A0ABU8LFE5_9MICO</name>
<gene>
    <name evidence="3" type="ORF">WDU93_00035</name>
</gene>
<keyword evidence="1" id="KW-1133">Transmembrane helix</keyword>
<dbReference type="InterPro" id="IPR006976">
    <property type="entry name" value="VanZ-like"/>
</dbReference>
<feature type="domain" description="VanZ-like" evidence="2">
    <location>
        <begin position="23"/>
        <end position="139"/>
    </location>
</feature>
<feature type="transmembrane region" description="Helical" evidence="1">
    <location>
        <begin position="68"/>
        <end position="86"/>
    </location>
</feature>
<feature type="transmembrane region" description="Helical" evidence="1">
    <location>
        <begin position="123"/>
        <end position="144"/>
    </location>
</feature>
<keyword evidence="1" id="KW-0472">Membrane</keyword>
<dbReference type="Pfam" id="PF04892">
    <property type="entry name" value="VanZ"/>
    <property type="match status" value="1"/>
</dbReference>
<keyword evidence="1" id="KW-0812">Transmembrane</keyword>
<sequence>MSTDSPPRRSLALPVALVLGIPYLIGLLLLTIWPRPVQDSAPVILDLVVRAVHRGLGWTWLGFSELEAIANVLVFVPIGTLAFLAFRRVAWPLAFAAGPLLSLGVELVQKAALPHRIGSVADIVLNSVGATLGVLLAWAIAAAVSQLRPSKLEAS</sequence>
<dbReference type="EMBL" id="JBBDGN010000001">
    <property type="protein sequence ID" value="MEJ1090066.1"/>
    <property type="molecule type" value="Genomic_DNA"/>
</dbReference>
<accession>A0ABU8LFE5</accession>
<proteinExistence type="predicted"/>
<protein>
    <submittedName>
        <fullName evidence="3">VanZ family protein</fullName>
    </submittedName>
</protein>
<feature type="transmembrane region" description="Helical" evidence="1">
    <location>
        <begin position="12"/>
        <end position="33"/>
    </location>
</feature>
<evidence type="ECO:0000313" key="3">
    <source>
        <dbReference type="EMBL" id="MEJ1090066.1"/>
    </source>
</evidence>
<dbReference type="PANTHER" id="PTHR28008:SF1">
    <property type="entry name" value="DOMAIN PROTEIN, PUTATIVE (AFU_ORTHOLOGUE AFUA_3G10980)-RELATED"/>
    <property type="match status" value="1"/>
</dbReference>
<comment type="caution">
    <text evidence="3">The sequence shown here is derived from an EMBL/GenBank/DDBJ whole genome shotgun (WGS) entry which is preliminary data.</text>
</comment>
<dbReference type="RefSeq" id="WP_337316067.1">
    <property type="nucleotide sequence ID" value="NZ_JBBDGN010000001.1"/>
</dbReference>
<evidence type="ECO:0000256" key="1">
    <source>
        <dbReference type="SAM" id="Phobius"/>
    </source>
</evidence>
<evidence type="ECO:0000259" key="2">
    <source>
        <dbReference type="Pfam" id="PF04892"/>
    </source>
</evidence>
<dbReference type="PANTHER" id="PTHR28008">
    <property type="entry name" value="DOMAIN PROTEIN, PUTATIVE (AFU_ORTHOLOGUE AFUA_3G10980)-RELATED"/>
    <property type="match status" value="1"/>
</dbReference>
<dbReference type="Proteomes" id="UP001366085">
    <property type="component" value="Unassembled WGS sequence"/>
</dbReference>
<keyword evidence="4" id="KW-1185">Reference proteome</keyword>
<reference evidence="3 4" key="1">
    <citation type="submission" date="2024-02" db="EMBL/GenBank/DDBJ databases">
        <authorList>
            <person name="Saticioglu I.B."/>
        </authorList>
    </citation>
    <scope>NUCLEOTIDE SEQUENCE [LARGE SCALE GENOMIC DNA]</scope>
    <source>
        <strain evidence="3 4">Mu-43</strain>
    </source>
</reference>
<feature type="transmembrane region" description="Helical" evidence="1">
    <location>
        <begin position="93"/>
        <end position="111"/>
    </location>
</feature>
<organism evidence="3 4">
    <name type="scientific">Microbacterium istanbulense</name>
    <dbReference type="NCBI Taxonomy" id="3122049"/>
    <lineage>
        <taxon>Bacteria</taxon>
        <taxon>Bacillati</taxon>
        <taxon>Actinomycetota</taxon>
        <taxon>Actinomycetes</taxon>
        <taxon>Micrococcales</taxon>
        <taxon>Microbacteriaceae</taxon>
        <taxon>Microbacterium</taxon>
    </lineage>
</organism>
<evidence type="ECO:0000313" key="4">
    <source>
        <dbReference type="Proteomes" id="UP001366085"/>
    </source>
</evidence>